<reference evidence="3 4" key="1">
    <citation type="submission" date="2021-08" db="EMBL/GenBank/DDBJ databases">
        <authorList>
            <person name="Tuo L."/>
        </authorList>
    </citation>
    <scope>NUCLEOTIDE SEQUENCE [LARGE SCALE GENOMIC DNA]</scope>
    <source>
        <strain evidence="3 4">JCM 31229</strain>
    </source>
</reference>
<dbReference type="InterPro" id="IPR050268">
    <property type="entry name" value="NADH-dep_flavin_reductase"/>
</dbReference>
<name>A0ABS7PQT9_9SPHN</name>
<sequence>MVDRQIFRAAMARLGAPVTIITSDGAGGRYGMTASAVCSVTDDPPTLLICVNRSSNANMVLKANGVLCVNILAARHQPVSERFARSGLTMAERFGEEAWETLATGAPVLADASVALDCRLVEVSEVGTHSVFFCRVEDARFHDDVEGLIYFDRAYHRVGPALDGMRA</sequence>
<dbReference type="Proteomes" id="UP000706039">
    <property type="component" value="Unassembled WGS sequence"/>
</dbReference>
<organism evidence="3 4">
    <name type="scientific">Sphingomonas colocasiae</name>
    <dbReference type="NCBI Taxonomy" id="1848973"/>
    <lineage>
        <taxon>Bacteria</taxon>
        <taxon>Pseudomonadati</taxon>
        <taxon>Pseudomonadota</taxon>
        <taxon>Alphaproteobacteria</taxon>
        <taxon>Sphingomonadales</taxon>
        <taxon>Sphingomonadaceae</taxon>
        <taxon>Sphingomonas</taxon>
    </lineage>
</organism>
<evidence type="ECO:0000313" key="3">
    <source>
        <dbReference type="EMBL" id="MBY8823689.1"/>
    </source>
</evidence>
<evidence type="ECO:0000256" key="1">
    <source>
        <dbReference type="ARBA" id="ARBA00023002"/>
    </source>
</evidence>
<evidence type="ECO:0000313" key="4">
    <source>
        <dbReference type="Proteomes" id="UP000706039"/>
    </source>
</evidence>
<keyword evidence="1" id="KW-0560">Oxidoreductase</keyword>
<dbReference type="EMBL" id="JAINVV010000007">
    <property type="protein sequence ID" value="MBY8823689.1"/>
    <property type="molecule type" value="Genomic_DNA"/>
</dbReference>
<dbReference type="InterPro" id="IPR012349">
    <property type="entry name" value="Split_barrel_FMN-bd"/>
</dbReference>
<gene>
    <name evidence="3" type="ORF">K7G82_15395</name>
</gene>
<dbReference type="PANTHER" id="PTHR30466:SF1">
    <property type="entry name" value="FMN REDUCTASE (NADH) RUTF"/>
    <property type="match status" value="1"/>
</dbReference>
<accession>A0ABS7PQT9</accession>
<dbReference type="InterPro" id="IPR002563">
    <property type="entry name" value="Flavin_Rdtase-like_dom"/>
</dbReference>
<dbReference type="SMART" id="SM00903">
    <property type="entry name" value="Flavin_Reduct"/>
    <property type="match status" value="1"/>
</dbReference>
<dbReference type="Pfam" id="PF01613">
    <property type="entry name" value="Flavin_Reduct"/>
    <property type="match status" value="1"/>
</dbReference>
<protein>
    <submittedName>
        <fullName evidence="3">Flavin reductase</fullName>
    </submittedName>
</protein>
<dbReference type="Gene3D" id="2.30.110.10">
    <property type="entry name" value="Electron Transport, Fmn-binding Protein, Chain A"/>
    <property type="match status" value="1"/>
</dbReference>
<evidence type="ECO:0000259" key="2">
    <source>
        <dbReference type="SMART" id="SM00903"/>
    </source>
</evidence>
<proteinExistence type="predicted"/>
<feature type="domain" description="Flavin reductase like" evidence="2">
    <location>
        <begin position="11"/>
        <end position="157"/>
    </location>
</feature>
<dbReference type="SUPFAM" id="SSF50475">
    <property type="entry name" value="FMN-binding split barrel"/>
    <property type="match status" value="1"/>
</dbReference>
<dbReference type="RefSeq" id="WP_222990800.1">
    <property type="nucleotide sequence ID" value="NZ_JAINVV010000007.1"/>
</dbReference>
<keyword evidence="4" id="KW-1185">Reference proteome</keyword>
<dbReference type="PANTHER" id="PTHR30466">
    <property type="entry name" value="FLAVIN REDUCTASE"/>
    <property type="match status" value="1"/>
</dbReference>
<comment type="caution">
    <text evidence="3">The sequence shown here is derived from an EMBL/GenBank/DDBJ whole genome shotgun (WGS) entry which is preliminary data.</text>
</comment>